<organism evidence="1 2">
    <name type="scientific">Azospirillum doebereinerae</name>
    <dbReference type="NCBI Taxonomy" id="92933"/>
    <lineage>
        <taxon>Bacteria</taxon>
        <taxon>Pseudomonadati</taxon>
        <taxon>Pseudomonadota</taxon>
        <taxon>Alphaproteobacteria</taxon>
        <taxon>Rhodospirillales</taxon>
        <taxon>Azospirillaceae</taxon>
        <taxon>Azospirillum</taxon>
    </lineage>
</organism>
<dbReference type="Gene3D" id="2.160.10.10">
    <property type="entry name" value="Hexapeptide repeat proteins"/>
    <property type="match status" value="1"/>
</dbReference>
<dbReference type="Proteomes" id="UP000280346">
    <property type="component" value="Unassembled WGS sequence"/>
</dbReference>
<keyword evidence="2" id="KW-1185">Reference proteome</keyword>
<dbReference type="CDD" id="cd04745">
    <property type="entry name" value="LbH_paaY_like"/>
    <property type="match status" value="1"/>
</dbReference>
<dbReference type="RefSeq" id="WP_126996470.1">
    <property type="nucleotide sequence ID" value="NZ_CP173190.1"/>
</dbReference>
<proteinExistence type="predicted"/>
<sequence>MSLPRPTVYAIDGVVPVIDPTAFVHPSAVLIGDVVVGPGCYVGPCASLRGDFGRIVLEAGSNVQDNCTLHAFPGHDAVVEADGHVGHGAVLHGCVVKQGALVGMNVVVMDGAVIGEEAVVAAMAFVKAGFVVPPRTLVAGLPAKLVRELRPDEIAWKAEGTLEYQRLARRSRATMIACAPLEAVEPDRARVDAGTSQPLHRVKGA</sequence>
<accession>A0A3S0XD00</accession>
<dbReference type="GO" id="GO:0016740">
    <property type="term" value="F:transferase activity"/>
    <property type="evidence" value="ECO:0007669"/>
    <property type="project" value="UniProtKB-KW"/>
</dbReference>
<dbReference type="InterPro" id="IPR001451">
    <property type="entry name" value="Hexapep"/>
</dbReference>
<dbReference type="PANTHER" id="PTHR13061:SF29">
    <property type="entry name" value="GAMMA CARBONIC ANHYDRASE-LIKE 1, MITOCHONDRIAL-RELATED"/>
    <property type="match status" value="1"/>
</dbReference>
<dbReference type="SUPFAM" id="SSF51161">
    <property type="entry name" value="Trimeric LpxA-like enzymes"/>
    <property type="match status" value="1"/>
</dbReference>
<protein>
    <submittedName>
        <fullName evidence="1">Transferase hexapeptide repeat family protein</fullName>
    </submittedName>
</protein>
<name>A0A3S0XD00_9PROT</name>
<dbReference type="AlphaFoldDB" id="A0A3S0XD00"/>
<comment type="caution">
    <text evidence="1">The sequence shown here is derived from an EMBL/GenBank/DDBJ whole genome shotgun (WGS) entry which is preliminary data.</text>
</comment>
<dbReference type="InterPro" id="IPR011004">
    <property type="entry name" value="Trimer_LpxA-like_sf"/>
</dbReference>
<dbReference type="OrthoDB" id="9803036at2"/>
<gene>
    <name evidence="1" type="ORF">EJ913_07840</name>
</gene>
<evidence type="ECO:0000313" key="1">
    <source>
        <dbReference type="EMBL" id="RUQ74250.1"/>
    </source>
</evidence>
<dbReference type="PANTHER" id="PTHR13061">
    <property type="entry name" value="DYNACTIN SUBUNIT P25"/>
    <property type="match status" value="1"/>
</dbReference>
<dbReference type="EMBL" id="RZIJ01000004">
    <property type="protein sequence ID" value="RUQ74250.1"/>
    <property type="molecule type" value="Genomic_DNA"/>
</dbReference>
<keyword evidence="1" id="KW-0808">Transferase</keyword>
<dbReference type="InterPro" id="IPR050484">
    <property type="entry name" value="Transf_Hexapept/Carb_Anhydrase"/>
</dbReference>
<dbReference type="Pfam" id="PF00132">
    <property type="entry name" value="Hexapep"/>
    <property type="match status" value="1"/>
</dbReference>
<evidence type="ECO:0000313" key="2">
    <source>
        <dbReference type="Proteomes" id="UP000280346"/>
    </source>
</evidence>
<reference evidence="1 2" key="1">
    <citation type="submission" date="2018-12" db="EMBL/GenBank/DDBJ databases">
        <authorList>
            <person name="Yang Y."/>
        </authorList>
    </citation>
    <scope>NUCLEOTIDE SEQUENCE [LARGE SCALE GENOMIC DNA]</scope>
    <source>
        <strain evidence="1 2">GSF71</strain>
    </source>
</reference>